<evidence type="ECO:0000256" key="11">
    <source>
        <dbReference type="ARBA" id="ARBA00023145"/>
    </source>
</evidence>
<evidence type="ECO:0000256" key="3">
    <source>
        <dbReference type="ARBA" id="ARBA00006006"/>
    </source>
</evidence>
<evidence type="ECO:0000256" key="5">
    <source>
        <dbReference type="ARBA" id="ARBA00022670"/>
    </source>
</evidence>
<dbReference type="PRINTS" id="PR00999">
    <property type="entry name" value="FUNGALYSIN"/>
</dbReference>
<dbReference type="GO" id="GO:0004222">
    <property type="term" value="F:metalloendopeptidase activity"/>
    <property type="evidence" value="ECO:0007669"/>
    <property type="project" value="InterPro"/>
</dbReference>
<feature type="domain" description="FTP" evidence="13">
    <location>
        <begin position="156"/>
        <end position="205"/>
    </location>
</feature>
<dbReference type="SUPFAM" id="SSF49452">
    <property type="entry name" value="Starch-binding domain-like"/>
    <property type="match status" value="1"/>
</dbReference>
<dbReference type="Proteomes" id="UP000292564">
    <property type="component" value="Unassembled WGS sequence"/>
</dbReference>
<reference evidence="14 15" key="1">
    <citation type="submission" date="2019-02" db="EMBL/GenBank/DDBJ databases">
        <title>Sequencing the genomes of 1000 actinobacteria strains.</title>
        <authorList>
            <person name="Klenk H.-P."/>
        </authorList>
    </citation>
    <scope>NUCLEOTIDE SEQUENCE [LARGE SCALE GENOMIC DNA]</scope>
    <source>
        <strain evidence="14 15">DSM 45162</strain>
    </source>
</reference>
<dbReference type="AlphaFoldDB" id="A0A4Q7ZPF0"/>
<dbReference type="SUPFAM" id="SSF55486">
    <property type="entry name" value="Metalloproteases ('zincins'), catalytic domain"/>
    <property type="match status" value="1"/>
</dbReference>
<dbReference type="InterPro" id="IPR050371">
    <property type="entry name" value="Fungal_virulence_M36"/>
</dbReference>
<evidence type="ECO:0000256" key="12">
    <source>
        <dbReference type="SAM" id="SignalP"/>
    </source>
</evidence>
<dbReference type="Gene3D" id="1.10.390.10">
    <property type="entry name" value="Neutral Protease Domain 2"/>
    <property type="match status" value="1"/>
</dbReference>
<comment type="similarity">
    <text evidence="3">Belongs to the peptidase M36 family.</text>
</comment>
<dbReference type="Gene3D" id="2.60.40.1120">
    <property type="entry name" value="Carboxypeptidase-like, regulatory domain"/>
    <property type="match status" value="1"/>
</dbReference>
<accession>A0A4Q7ZPF0</accession>
<comment type="subcellular location">
    <subcellularLocation>
        <location evidence="2">Secreted</location>
    </subcellularLocation>
</comment>
<evidence type="ECO:0000256" key="10">
    <source>
        <dbReference type="ARBA" id="ARBA00023049"/>
    </source>
</evidence>
<dbReference type="OrthoDB" id="5377264at2"/>
<keyword evidence="6" id="KW-0479">Metal-binding</keyword>
<evidence type="ECO:0000313" key="14">
    <source>
        <dbReference type="EMBL" id="RZU52942.1"/>
    </source>
</evidence>
<keyword evidence="9" id="KW-0862">Zinc</keyword>
<gene>
    <name evidence="14" type="ORF">EV385_4826</name>
</gene>
<dbReference type="SUPFAM" id="SSF49785">
    <property type="entry name" value="Galactose-binding domain-like"/>
    <property type="match status" value="1"/>
</dbReference>
<dbReference type="PANTHER" id="PTHR33478">
    <property type="entry name" value="EXTRACELLULAR METALLOPROTEINASE MEP"/>
    <property type="match status" value="1"/>
</dbReference>
<dbReference type="GO" id="GO:0030246">
    <property type="term" value="F:carbohydrate binding"/>
    <property type="evidence" value="ECO:0007669"/>
    <property type="project" value="InterPro"/>
</dbReference>
<dbReference type="GO" id="GO:0005615">
    <property type="term" value="C:extracellular space"/>
    <property type="evidence" value="ECO:0007669"/>
    <property type="project" value="InterPro"/>
</dbReference>
<feature type="chain" id="PRO_5020205729" evidence="12">
    <location>
        <begin position="34"/>
        <end position="971"/>
    </location>
</feature>
<proteinExistence type="inferred from homology"/>
<dbReference type="InterPro" id="IPR013784">
    <property type="entry name" value="Carb-bd-like_fold"/>
</dbReference>
<dbReference type="Gene3D" id="3.10.170.10">
    <property type="match status" value="1"/>
</dbReference>
<sequence length="971" mass="101768">MRPLSTPSLNRRWGAAAAGVVLLAGLLPAQAYAAAPKPKGAVGGASGETGEELANYDSRESLNVTAARPEVAARSAGVAAQRLAAAAKPGSPARKLRDQLGVQGIVDIDNATGTPRRVARLDGFLTTASRKKPEAVALDYVKAHSDVFGLSAAAVDQLQLRKDYVDVAGTHHLSFIQSVDGVPVFGNGLKAHVTKDGRLVQVDGSPLAALPGTPGKAALSAEKARATAVDNVFGDSRATVVAPAAGATQATTFSDKGSAKLVMFQTAAGPRLAWRVLAMDEGWIHVVDAQNGTVLFRQSIVAHRDNGLAWPNYPGSPSGGKQVPVNLNKWLPKDSPKLAGNVAHVYADVNDDNKANPDEEIAPAGENNWKFPFTDFSAQVGGKCSAVYQCSWDPKVPYSWQKNRSQGAVQMYYFIGKFHDHLAARPIGFGRSAGNFEAVDGDAVQGQALDGADSGNGLPDRQHLNNANMSTPPDGTPPVMQMFLYSDPAHPTAPYIAANSGDESETVYHEYAHGLSNRLVVDASGDSTLGAVQSGAMGEAWSDWYAFDLLVSEGHMPDTKAEGDVVVGKYVAAGLNRVRSEGLDCKVGSTSALCPGTPGAGPGGYTYGDFAKVRGKQEVHADGEIWAQTLWDLRDAIGSAKSRSLVTRAMELSPANPSFLDERNSILQADLVVNGGRLQKKIWQVFARRGMGYFAGAIDGDDFRPVEDFSMPPAADTPRGTVTGKITDGQTGAALAGATVAFGGHTSGFAGDYVATTGADGTYTISDVLPGTYPKVFAKGAGYDSVVKTLSVGARANVVDWPMRRDWASTSGGSSVVTATGPDYTQYGCGPKHLFDLSYGSGWGSDIVKDGTGQAVVLKLPRAVDIAELTLDATATCGDAGTASTGRFRIETSADGAAWTVAAEGQFTEANWNKANPVPLTAGRTGVQFLRYTMLSTQAQDQNLCTSDDAPYSGCEFMDSTELAIYGDPSA</sequence>
<dbReference type="EMBL" id="SHKY01000001">
    <property type="protein sequence ID" value="RZU52942.1"/>
    <property type="molecule type" value="Genomic_DNA"/>
</dbReference>
<dbReference type="InterPro" id="IPR008979">
    <property type="entry name" value="Galactose-bd-like_sf"/>
</dbReference>
<dbReference type="Pfam" id="PF13620">
    <property type="entry name" value="CarboxypepD_reg"/>
    <property type="match status" value="1"/>
</dbReference>
<evidence type="ECO:0000256" key="8">
    <source>
        <dbReference type="ARBA" id="ARBA00022801"/>
    </source>
</evidence>
<evidence type="ECO:0000256" key="1">
    <source>
        <dbReference type="ARBA" id="ARBA00001947"/>
    </source>
</evidence>
<dbReference type="InterPro" id="IPR027268">
    <property type="entry name" value="Peptidase_M4/M1_CTD_sf"/>
</dbReference>
<dbReference type="Pfam" id="PF07504">
    <property type="entry name" value="FTP"/>
    <property type="match status" value="1"/>
</dbReference>
<dbReference type="Gene3D" id="3.10.450.490">
    <property type="match status" value="1"/>
</dbReference>
<evidence type="ECO:0000256" key="2">
    <source>
        <dbReference type="ARBA" id="ARBA00004613"/>
    </source>
</evidence>
<keyword evidence="4" id="KW-0964">Secreted</keyword>
<evidence type="ECO:0000256" key="6">
    <source>
        <dbReference type="ARBA" id="ARBA00022723"/>
    </source>
</evidence>
<keyword evidence="7 12" id="KW-0732">Signal</keyword>
<keyword evidence="10" id="KW-0482">Metalloprotease</keyword>
<feature type="signal peptide" evidence="12">
    <location>
        <begin position="1"/>
        <end position="33"/>
    </location>
</feature>
<dbReference type="Pfam" id="PF02128">
    <property type="entry name" value="Peptidase_M36"/>
    <property type="match status" value="1"/>
</dbReference>
<name>A0A4Q7ZPF0_9ACTN</name>
<comment type="cofactor">
    <cofactor evidence="1">
        <name>Zn(2+)</name>
        <dbReference type="ChEBI" id="CHEBI:29105"/>
    </cofactor>
</comment>
<keyword evidence="15" id="KW-1185">Reference proteome</keyword>
<protein>
    <submittedName>
        <fullName evidence="14">Carboxypeptidase family protein</fullName>
    </submittedName>
</protein>
<evidence type="ECO:0000259" key="13">
    <source>
        <dbReference type="Pfam" id="PF07504"/>
    </source>
</evidence>
<dbReference type="GO" id="GO:0008270">
    <property type="term" value="F:zinc ion binding"/>
    <property type="evidence" value="ECO:0007669"/>
    <property type="project" value="InterPro"/>
</dbReference>
<organism evidence="14 15">
    <name type="scientific">Krasilnikovia cinnamomea</name>
    <dbReference type="NCBI Taxonomy" id="349313"/>
    <lineage>
        <taxon>Bacteria</taxon>
        <taxon>Bacillati</taxon>
        <taxon>Actinomycetota</taxon>
        <taxon>Actinomycetes</taxon>
        <taxon>Micromonosporales</taxon>
        <taxon>Micromonosporaceae</taxon>
        <taxon>Krasilnikovia</taxon>
    </lineage>
</organism>
<dbReference type="PANTHER" id="PTHR33478:SF1">
    <property type="entry name" value="EXTRACELLULAR METALLOPROTEINASE MEP"/>
    <property type="match status" value="1"/>
</dbReference>
<evidence type="ECO:0000256" key="7">
    <source>
        <dbReference type="ARBA" id="ARBA00022729"/>
    </source>
</evidence>
<evidence type="ECO:0000256" key="4">
    <source>
        <dbReference type="ARBA" id="ARBA00022525"/>
    </source>
</evidence>
<dbReference type="GO" id="GO:0004180">
    <property type="term" value="F:carboxypeptidase activity"/>
    <property type="evidence" value="ECO:0007669"/>
    <property type="project" value="UniProtKB-KW"/>
</dbReference>
<keyword evidence="8" id="KW-0378">Hydrolase</keyword>
<keyword evidence="5" id="KW-0645">Protease</keyword>
<comment type="caution">
    <text evidence="14">The sequence shown here is derived from an EMBL/GenBank/DDBJ whole genome shotgun (WGS) entry which is preliminary data.</text>
</comment>
<keyword evidence="11" id="KW-0865">Zymogen</keyword>
<evidence type="ECO:0000256" key="9">
    <source>
        <dbReference type="ARBA" id="ARBA00022833"/>
    </source>
</evidence>
<dbReference type="InterPro" id="IPR001842">
    <property type="entry name" value="Peptidase_M36"/>
</dbReference>
<dbReference type="GO" id="GO:0006508">
    <property type="term" value="P:proteolysis"/>
    <property type="evidence" value="ECO:0007669"/>
    <property type="project" value="UniProtKB-KW"/>
</dbReference>
<dbReference type="Gene3D" id="2.60.120.260">
    <property type="entry name" value="Galactose-binding domain-like"/>
    <property type="match status" value="1"/>
</dbReference>
<keyword evidence="14" id="KW-0121">Carboxypeptidase</keyword>
<dbReference type="InterPro" id="IPR011096">
    <property type="entry name" value="FTP_domain"/>
</dbReference>
<dbReference type="RefSeq" id="WP_130511496.1">
    <property type="nucleotide sequence ID" value="NZ_SHKY01000001.1"/>
</dbReference>
<evidence type="ECO:0000313" key="15">
    <source>
        <dbReference type="Proteomes" id="UP000292564"/>
    </source>
</evidence>